<organismHost>
    <name type="scientific">Catharanthus roseus</name>
    <name type="common">Madagascar periwinkle</name>
    <name type="synonym">Vinca rosea</name>
    <dbReference type="NCBI Taxonomy" id="4058"/>
</organismHost>
<evidence type="ECO:0000256" key="1">
    <source>
        <dbReference type="SAM" id="MobiDB-lite"/>
    </source>
</evidence>
<reference evidence="2" key="1">
    <citation type="journal article" date="1991" name="Virology">
        <title>First field isolation of wound tumor virus from a plant host: minimal sequence divergence from the type strain isolated from an insect vector.</title>
        <authorList>
            <person name="Hillman B.I."/>
            <person name="Anzola J.V."/>
            <person name="Halpern B.T."/>
            <person name="Cavileer T.D."/>
            <person name="Nuss D.L."/>
        </authorList>
    </citation>
    <scope>NUCLEOTIDE SEQUENCE</scope>
    <source>
        <strain evidence="2">New Jersey</strain>
    </source>
</reference>
<dbReference type="EMBL" id="M77021">
    <property type="protein sequence ID" value="AAA48502.1"/>
    <property type="molecule type" value="mRNA"/>
</dbReference>
<sequence>MRQVGLKHESTHASPDRSVLERERPSLKGCSTGKVSRAKW</sequence>
<organismHost>
    <name type="scientific">Trifolium incarnatum</name>
    <name type="common">Crimson clover</name>
    <dbReference type="NCBI Taxonomy" id="60916"/>
</organismHost>
<protein>
    <submittedName>
        <fullName evidence="2">ORF3 and ORF4</fullName>
    </submittedName>
</protein>
<organism evidence="2">
    <name type="scientific">Wound tumor virus</name>
    <name type="common">WTV</name>
    <dbReference type="NCBI Taxonomy" id="10987"/>
    <lineage>
        <taxon>Viruses</taxon>
        <taxon>Riboviria</taxon>
        <taxon>Orthornavirae</taxon>
        <taxon>Duplornaviricota</taxon>
        <taxon>Resentoviricetes</taxon>
        <taxon>Reovirales</taxon>
        <taxon>Sedoreoviridae</taxon>
        <taxon>Phytoreovirus</taxon>
        <taxon>Phytoreovirus vulnustumoris</taxon>
    </lineage>
</organism>
<evidence type="ECO:0000313" key="2">
    <source>
        <dbReference type="EMBL" id="AAA48502.1"/>
    </source>
</evidence>
<dbReference type="PIR" id="B41705">
    <property type="entry name" value="B41705"/>
</dbReference>
<feature type="region of interest" description="Disordered" evidence="1">
    <location>
        <begin position="1"/>
        <end position="40"/>
    </location>
</feature>
<organismHost>
    <name type="scientific">Melilotus officinalis</name>
    <name type="common">Yellow sweet clover</name>
    <name type="synonym">Trifolium officinale</name>
    <dbReference type="NCBI Taxonomy" id="47083"/>
</organismHost>
<name>Q89267_WTV</name>
<feature type="compositionally biased region" description="Basic and acidic residues" evidence="1">
    <location>
        <begin position="1"/>
        <end position="26"/>
    </location>
</feature>
<proteinExistence type="evidence at transcript level"/>
<accession>Q89267</accession>